<dbReference type="InterPro" id="IPR010730">
    <property type="entry name" value="HET"/>
</dbReference>
<accession>A0A1X2IF97</accession>
<dbReference type="EMBL" id="MCGE01000013">
    <property type="protein sequence ID" value="ORZ15383.1"/>
    <property type="molecule type" value="Genomic_DNA"/>
</dbReference>
<dbReference type="PANTHER" id="PTHR24148">
    <property type="entry name" value="ANKYRIN REPEAT DOMAIN-CONTAINING PROTEIN 39 HOMOLOG-RELATED"/>
    <property type="match status" value="1"/>
</dbReference>
<proteinExistence type="predicted"/>
<sequence>MTVANQVEHLNKDLICDNTPEHHKKQQWEQQLFYIILVDIKEASAGRIHCVEMPLPEDDDDNDGYKEEEDLKYVAISYRWGELQEQLVDTDLRHMNYVWVDAICVNQSNYEQRKATIHQMSNIYKRANYILAVPDLHAAYLKDTVTKNKDIMHGT</sequence>
<evidence type="ECO:0000259" key="1">
    <source>
        <dbReference type="Pfam" id="PF06985"/>
    </source>
</evidence>
<dbReference type="Pfam" id="PF06985">
    <property type="entry name" value="HET"/>
    <property type="match status" value="1"/>
</dbReference>
<keyword evidence="3" id="KW-1185">Reference proteome</keyword>
<dbReference type="Proteomes" id="UP000193560">
    <property type="component" value="Unassembled WGS sequence"/>
</dbReference>
<organism evidence="2 3">
    <name type="scientific">Absidia repens</name>
    <dbReference type="NCBI Taxonomy" id="90262"/>
    <lineage>
        <taxon>Eukaryota</taxon>
        <taxon>Fungi</taxon>
        <taxon>Fungi incertae sedis</taxon>
        <taxon>Mucoromycota</taxon>
        <taxon>Mucoromycotina</taxon>
        <taxon>Mucoromycetes</taxon>
        <taxon>Mucorales</taxon>
        <taxon>Cunninghamellaceae</taxon>
        <taxon>Absidia</taxon>
    </lineage>
</organism>
<name>A0A1X2IF97_9FUNG</name>
<feature type="non-terminal residue" evidence="2">
    <location>
        <position position="155"/>
    </location>
</feature>
<dbReference type="STRING" id="90262.A0A1X2IF97"/>
<evidence type="ECO:0000313" key="2">
    <source>
        <dbReference type="EMBL" id="ORZ15383.1"/>
    </source>
</evidence>
<dbReference type="PANTHER" id="PTHR24148:SF64">
    <property type="entry name" value="HETEROKARYON INCOMPATIBILITY DOMAIN-CONTAINING PROTEIN"/>
    <property type="match status" value="1"/>
</dbReference>
<evidence type="ECO:0000313" key="3">
    <source>
        <dbReference type="Proteomes" id="UP000193560"/>
    </source>
</evidence>
<dbReference type="OrthoDB" id="3553147at2759"/>
<dbReference type="InterPro" id="IPR052895">
    <property type="entry name" value="HetReg/Transcr_Mod"/>
</dbReference>
<dbReference type="AlphaFoldDB" id="A0A1X2IF97"/>
<gene>
    <name evidence="2" type="ORF">BCR42DRAFT_416965</name>
</gene>
<feature type="domain" description="Heterokaryon incompatibility" evidence="1">
    <location>
        <begin position="89"/>
        <end position="133"/>
    </location>
</feature>
<reference evidence="2 3" key="1">
    <citation type="submission" date="2016-07" db="EMBL/GenBank/DDBJ databases">
        <title>Pervasive Adenine N6-methylation of Active Genes in Fungi.</title>
        <authorList>
            <consortium name="DOE Joint Genome Institute"/>
            <person name="Mondo S.J."/>
            <person name="Dannebaum R.O."/>
            <person name="Kuo R.C."/>
            <person name="Labutti K."/>
            <person name="Haridas S."/>
            <person name="Kuo A."/>
            <person name="Salamov A."/>
            <person name="Ahrendt S.R."/>
            <person name="Lipzen A."/>
            <person name="Sullivan W."/>
            <person name="Andreopoulos W.B."/>
            <person name="Clum A."/>
            <person name="Lindquist E."/>
            <person name="Daum C."/>
            <person name="Ramamoorthy G.K."/>
            <person name="Gryganskyi A."/>
            <person name="Culley D."/>
            <person name="Magnuson J.K."/>
            <person name="James T.Y."/>
            <person name="O'Malley M.A."/>
            <person name="Stajich J.E."/>
            <person name="Spatafora J.W."/>
            <person name="Visel A."/>
            <person name="Grigoriev I.V."/>
        </authorList>
    </citation>
    <scope>NUCLEOTIDE SEQUENCE [LARGE SCALE GENOMIC DNA]</scope>
    <source>
        <strain evidence="2 3">NRRL 1336</strain>
    </source>
</reference>
<protein>
    <recommendedName>
        <fullName evidence="1">Heterokaryon incompatibility domain-containing protein</fullName>
    </recommendedName>
</protein>
<comment type="caution">
    <text evidence="2">The sequence shown here is derived from an EMBL/GenBank/DDBJ whole genome shotgun (WGS) entry which is preliminary data.</text>
</comment>